<keyword evidence="3" id="KW-1185">Reference proteome</keyword>
<keyword evidence="2" id="KW-0489">Methyltransferase</keyword>
<dbReference type="AlphaFoldDB" id="A0A060HN09"/>
<dbReference type="InterPro" id="IPR029063">
    <property type="entry name" value="SAM-dependent_MTases_sf"/>
</dbReference>
<dbReference type="NCBIfam" id="TIGR01444">
    <property type="entry name" value="fkbM_fam"/>
    <property type="match status" value="1"/>
</dbReference>
<dbReference type="GO" id="GO:0032259">
    <property type="term" value="P:methylation"/>
    <property type="evidence" value="ECO:0007669"/>
    <property type="project" value="UniProtKB-KW"/>
</dbReference>
<dbReference type="Gene3D" id="3.40.50.150">
    <property type="entry name" value="Vaccinia Virus protein VP39"/>
    <property type="match status" value="1"/>
</dbReference>
<dbReference type="InterPro" id="IPR052514">
    <property type="entry name" value="SAM-dependent_MTase"/>
</dbReference>
<protein>
    <submittedName>
        <fullName evidence="2">Putative methyltransferase FkbM-family protein</fullName>
    </submittedName>
</protein>
<dbReference type="GO" id="GO:0008168">
    <property type="term" value="F:methyltransferase activity"/>
    <property type="evidence" value="ECO:0007669"/>
    <property type="project" value="UniProtKB-KW"/>
</dbReference>
<dbReference type="SUPFAM" id="SSF53335">
    <property type="entry name" value="S-adenosyl-L-methionine-dependent methyltransferases"/>
    <property type="match status" value="1"/>
</dbReference>
<accession>A0A060HN09</accession>
<evidence type="ECO:0000259" key="1">
    <source>
        <dbReference type="Pfam" id="PF05050"/>
    </source>
</evidence>
<keyword evidence="2" id="KW-0808">Transferase</keyword>
<dbReference type="EMBL" id="CP007536">
    <property type="protein sequence ID" value="AIC14926.1"/>
    <property type="molecule type" value="Genomic_DNA"/>
</dbReference>
<dbReference type="InterPro" id="IPR006342">
    <property type="entry name" value="FkbM_mtfrase"/>
</dbReference>
<dbReference type="KEGG" id="nvn:NVIE_007170"/>
<dbReference type="RefSeq" id="WP_075054042.1">
    <property type="nucleotide sequence ID" value="NZ_CP007536.1"/>
</dbReference>
<evidence type="ECO:0000313" key="3">
    <source>
        <dbReference type="Proteomes" id="UP000027093"/>
    </source>
</evidence>
<dbReference type="Pfam" id="PF05050">
    <property type="entry name" value="Methyltransf_21"/>
    <property type="match status" value="1"/>
</dbReference>
<name>A0A060HN09_9ARCH</name>
<dbReference type="OrthoDB" id="10394at2157"/>
<dbReference type="Proteomes" id="UP000027093">
    <property type="component" value="Chromosome"/>
</dbReference>
<dbReference type="PANTHER" id="PTHR34203">
    <property type="entry name" value="METHYLTRANSFERASE, FKBM FAMILY PROTEIN"/>
    <property type="match status" value="1"/>
</dbReference>
<proteinExistence type="predicted"/>
<dbReference type="GeneID" id="74945981"/>
<sequence length="265" mass="30333">MGIVNFRPLAGKVLRSIKGPKFRPPARDGDRYDIQGSWMYIDDKDSMQLTQYGIYGPEQTELIKRLLRSDYTCLDVGANIGYFTLIMAKQAKRVYAFEPEPRNFDILQKNVAMNNLQNVELYDVAVAETSYKATLHLCGMNRGMHRLYRSHWCNDGTVEVRTVRIDDLVQKADFIKMDIEGAELGALKGMKKLLEKGGTTLMMEFHPPSIVEYGANPRDVYDFMKSLGYSVEIPELDNDDKEVSFEELERIANEKAGTNILCRHR</sequence>
<dbReference type="HOGENOM" id="CLU_074577_1_1_2"/>
<dbReference type="STRING" id="926571.NVIE_007170"/>
<dbReference type="PANTHER" id="PTHR34203:SF15">
    <property type="entry name" value="SLL1173 PROTEIN"/>
    <property type="match status" value="1"/>
</dbReference>
<feature type="domain" description="Methyltransferase FkbM" evidence="1">
    <location>
        <begin position="75"/>
        <end position="230"/>
    </location>
</feature>
<dbReference type="CDD" id="cd02440">
    <property type="entry name" value="AdoMet_MTases"/>
    <property type="match status" value="1"/>
</dbReference>
<organism evidence="2 3">
    <name type="scientific">Nitrososphaera viennensis EN76</name>
    <dbReference type="NCBI Taxonomy" id="926571"/>
    <lineage>
        <taxon>Archaea</taxon>
        <taxon>Nitrososphaerota</taxon>
        <taxon>Nitrososphaeria</taxon>
        <taxon>Nitrososphaerales</taxon>
        <taxon>Nitrososphaeraceae</taxon>
        <taxon>Nitrososphaera</taxon>
    </lineage>
</organism>
<gene>
    <name evidence="2" type="ORF">NVIE_007170</name>
</gene>
<evidence type="ECO:0000313" key="2">
    <source>
        <dbReference type="EMBL" id="AIC14926.1"/>
    </source>
</evidence>
<reference evidence="2 3" key="1">
    <citation type="journal article" date="2014" name="Int. J. Syst. Evol. Microbiol.">
        <title>Nitrososphaera viennensis gen. nov., sp. nov., an aerobic and mesophilic, ammonia-oxidizing archaeon from soil and a member of the archaeal phylum Thaumarchaeota.</title>
        <authorList>
            <person name="Stieglmeier M."/>
            <person name="Klingl A."/>
            <person name="Alves R.J."/>
            <person name="Rittmann S.K."/>
            <person name="Melcher M."/>
            <person name="Leisch N."/>
            <person name="Schleper C."/>
        </authorList>
    </citation>
    <scope>NUCLEOTIDE SEQUENCE [LARGE SCALE GENOMIC DNA]</scope>
    <source>
        <strain evidence="2">EN76</strain>
    </source>
</reference>